<reference evidence="3 4" key="1">
    <citation type="submission" date="2024-06" db="EMBL/GenBank/DDBJ databases">
        <title>Sorghum-associated microbial communities from plants grown in Nebraska, USA.</title>
        <authorList>
            <person name="Schachtman D."/>
        </authorList>
    </citation>
    <scope>NUCLEOTIDE SEQUENCE [LARGE SCALE GENOMIC DNA]</scope>
    <source>
        <strain evidence="3 4">736</strain>
    </source>
</reference>
<organism evidence="3 4">
    <name type="scientific">Lysinibacillus parviboronicapiens</name>
    <dbReference type="NCBI Taxonomy" id="436516"/>
    <lineage>
        <taxon>Bacteria</taxon>
        <taxon>Bacillati</taxon>
        <taxon>Bacillota</taxon>
        <taxon>Bacilli</taxon>
        <taxon>Bacillales</taxon>
        <taxon>Bacillaceae</taxon>
        <taxon>Lysinibacillus</taxon>
    </lineage>
</organism>
<feature type="transmembrane region" description="Helical" evidence="1">
    <location>
        <begin position="56"/>
        <end position="77"/>
    </location>
</feature>
<feature type="transmembrane region" description="Helical" evidence="1">
    <location>
        <begin position="27"/>
        <end position="50"/>
    </location>
</feature>
<evidence type="ECO:0000313" key="4">
    <source>
        <dbReference type="Proteomes" id="UP001549363"/>
    </source>
</evidence>
<keyword evidence="3" id="KW-0378">Hydrolase</keyword>
<dbReference type="PANTHER" id="PTHR35797:SF1">
    <property type="entry name" value="PROTEASE"/>
    <property type="match status" value="1"/>
</dbReference>
<dbReference type="PANTHER" id="PTHR35797">
    <property type="entry name" value="PROTEASE-RELATED"/>
    <property type="match status" value="1"/>
</dbReference>
<feature type="transmembrane region" description="Helical" evidence="1">
    <location>
        <begin position="133"/>
        <end position="152"/>
    </location>
</feature>
<dbReference type="EMBL" id="JBEPSB010000019">
    <property type="protein sequence ID" value="MET4562352.1"/>
    <property type="molecule type" value="Genomic_DNA"/>
</dbReference>
<keyword evidence="1" id="KW-0812">Transmembrane</keyword>
<evidence type="ECO:0000313" key="3">
    <source>
        <dbReference type="EMBL" id="MET4562352.1"/>
    </source>
</evidence>
<keyword evidence="4" id="KW-1185">Reference proteome</keyword>
<comment type="caution">
    <text evidence="3">The sequence shown here is derived from an EMBL/GenBank/DDBJ whole genome shotgun (WGS) entry which is preliminary data.</text>
</comment>
<accession>A0ABV2PN34</accession>
<dbReference type="GO" id="GO:0008233">
    <property type="term" value="F:peptidase activity"/>
    <property type="evidence" value="ECO:0007669"/>
    <property type="project" value="UniProtKB-KW"/>
</dbReference>
<keyword evidence="3" id="KW-0645">Protease</keyword>
<feature type="transmembrane region" description="Helical" evidence="1">
    <location>
        <begin position="253"/>
        <end position="271"/>
    </location>
</feature>
<dbReference type="Proteomes" id="UP001549363">
    <property type="component" value="Unassembled WGS sequence"/>
</dbReference>
<name>A0ABV2PN34_9BACI</name>
<dbReference type="Pfam" id="PF02517">
    <property type="entry name" value="Rce1-like"/>
    <property type="match status" value="1"/>
</dbReference>
<proteinExistence type="predicted"/>
<feature type="domain" description="CAAX prenyl protease 2/Lysostaphin resistance protein A-like" evidence="2">
    <location>
        <begin position="139"/>
        <end position="242"/>
    </location>
</feature>
<gene>
    <name evidence="3" type="ORF">ABIA69_003542</name>
</gene>
<dbReference type="GO" id="GO:0006508">
    <property type="term" value="P:proteolysis"/>
    <property type="evidence" value="ECO:0007669"/>
    <property type="project" value="UniProtKB-KW"/>
</dbReference>
<protein>
    <submittedName>
        <fullName evidence="3">Membrane protease YdiL (CAAX protease family)</fullName>
    </submittedName>
</protein>
<keyword evidence="1" id="KW-0472">Membrane</keyword>
<evidence type="ECO:0000259" key="2">
    <source>
        <dbReference type="Pfam" id="PF02517"/>
    </source>
</evidence>
<sequence>MRALLNLRNTFLSGDYMNSEKKLKKPVASFIVLTNIIFMPLFCLVGAISMLGFPEWVFDVMLCISAWSSTFAFAILFKKIYPGQSFIQFVKDKFKNKLKFSVILTVIMIQASIFLMILTIVSRNSEVDSIFTITSWGMLFYFFIKNLLAGPFGEEIGWRGFAQIELQKKHSPLTASIIIGFWWGMWHLPLWFTTGLVGLDLIKYILFFMIALMSTKIIMTAFYNLNQNLIIPIIIHQFFNFFIGLINGNLLDLIMYNAIFYLIVAVLLIIINPKKVLYGKEDTNIMNVEQYMV</sequence>
<feature type="transmembrane region" description="Helical" evidence="1">
    <location>
        <begin position="204"/>
        <end position="222"/>
    </location>
</feature>
<dbReference type="InterPro" id="IPR042150">
    <property type="entry name" value="MmRce1-like"/>
</dbReference>
<keyword evidence="1" id="KW-1133">Transmembrane helix</keyword>
<feature type="transmembrane region" description="Helical" evidence="1">
    <location>
        <begin position="98"/>
        <end position="121"/>
    </location>
</feature>
<feature type="transmembrane region" description="Helical" evidence="1">
    <location>
        <begin position="173"/>
        <end position="192"/>
    </location>
</feature>
<dbReference type="InterPro" id="IPR003675">
    <property type="entry name" value="Rce1/LyrA-like_dom"/>
</dbReference>
<evidence type="ECO:0000256" key="1">
    <source>
        <dbReference type="SAM" id="Phobius"/>
    </source>
</evidence>